<name>A0A6M8BDT7_9CYAN</name>
<evidence type="ECO:0000259" key="6">
    <source>
        <dbReference type="Pfam" id="PF08479"/>
    </source>
</evidence>
<evidence type="ECO:0000256" key="4">
    <source>
        <dbReference type="SAM" id="MobiDB-lite"/>
    </source>
</evidence>
<feature type="domain" description="Polypeptide-transport-associated ShlB-type" evidence="6">
    <location>
        <begin position="85"/>
        <end position="160"/>
    </location>
</feature>
<dbReference type="InterPro" id="IPR051544">
    <property type="entry name" value="TPS_OM_transporter"/>
</dbReference>
<dbReference type="EMBL" id="CP053661">
    <property type="protein sequence ID" value="QKD84974.1"/>
    <property type="molecule type" value="Genomic_DNA"/>
</dbReference>
<gene>
    <name evidence="7" type="ORF">HPC62_14615</name>
</gene>
<protein>
    <submittedName>
        <fullName evidence="7">ShlB/FhaC/HecB family hemolysin secretion/activation protein</fullName>
    </submittedName>
</protein>
<evidence type="ECO:0000259" key="5">
    <source>
        <dbReference type="Pfam" id="PF03865"/>
    </source>
</evidence>
<dbReference type="PANTHER" id="PTHR34597">
    <property type="entry name" value="SLR1661 PROTEIN"/>
    <property type="match status" value="1"/>
</dbReference>
<keyword evidence="2" id="KW-0812">Transmembrane</keyword>
<dbReference type="GO" id="GO:0046819">
    <property type="term" value="P:protein secretion by the type V secretion system"/>
    <property type="evidence" value="ECO:0007669"/>
    <property type="project" value="TreeGrafter"/>
</dbReference>
<dbReference type="GO" id="GO:0008320">
    <property type="term" value="F:protein transmembrane transporter activity"/>
    <property type="evidence" value="ECO:0007669"/>
    <property type="project" value="TreeGrafter"/>
</dbReference>
<dbReference type="Pfam" id="PF03865">
    <property type="entry name" value="ShlB"/>
    <property type="match status" value="1"/>
</dbReference>
<proteinExistence type="predicted"/>
<dbReference type="InterPro" id="IPR013686">
    <property type="entry name" value="Polypept-transport_assoc_ShlB"/>
</dbReference>
<sequence>MVLWAAAGLVLVFPGQHRAIAQAIPDGATPPGVLPPEVESRPFPIEQPRDTPPLPVEVPAEPSPPVLDPSLGGPASDPAVPLVRFRVNEIIVTGNSILHDEIAEAVQCCVNRDVTFEELIGLRSAITQLYVERGYITSGAFLPNNQDVRSGVVEIRVVEGELEDTIQITGLQRLNPSYVRSRLRLAGKKPLNQRDLERALQLLQIDPQIESVDAELTAGSVPGRSLLAVNLQEASPFSANIGADNYQSSSIGSAQFSVSASYSNLLSAGDRLFASYGRTDGLNLYNIGVSLPVNPRDGTITLSYNTNDSRIIEDAFEDFDIRSEAETWSLQFRQPLSRSVNQEFAVGVGLDLRRSQTFILGDRPFSFSRGAENGESRVTALRFFQDWVERDRLSVLAARSEFSFGLDAFGATVNDSGTDGLFVKWLGQFQWVRRFSGRSLFLARLNAQLTPDSLLSIERIGLGGFDTVRGYAQNQIVADNAIWGSLEARFPLLRNSNRLTLISFLDAGHAWNIDLDNPEDDFLLGIGAGLRWEALPNLVVGLDYGLPLIEAQSQGDSLQDNGFYLSVRYFPF</sequence>
<dbReference type="Gene3D" id="2.40.160.50">
    <property type="entry name" value="membrane protein fhac: a member of the omp85/tpsb transporter family"/>
    <property type="match status" value="1"/>
</dbReference>
<accession>A0A6M8BDT7</accession>
<keyword evidence="1" id="KW-1134">Transmembrane beta strand</keyword>
<dbReference type="Proteomes" id="UP000505210">
    <property type="component" value="Chromosome"/>
</dbReference>
<evidence type="ECO:0000313" key="7">
    <source>
        <dbReference type="EMBL" id="QKD84974.1"/>
    </source>
</evidence>
<keyword evidence="8" id="KW-1185">Reference proteome</keyword>
<keyword evidence="1" id="KW-0472">Membrane</keyword>
<organism evidence="7 8">
    <name type="scientific">Thermoleptolyngbya sichuanensis A183</name>
    <dbReference type="NCBI Taxonomy" id="2737172"/>
    <lineage>
        <taxon>Bacteria</taxon>
        <taxon>Bacillati</taxon>
        <taxon>Cyanobacteriota</taxon>
        <taxon>Cyanophyceae</taxon>
        <taxon>Oculatellales</taxon>
        <taxon>Oculatellaceae</taxon>
        <taxon>Thermoleptolyngbya</taxon>
        <taxon>Thermoleptolyngbya sichuanensis</taxon>
    </lineage>
</organism>
<evidence type="ECO:0000256" key="3">
    <source>
        <dbReference type="ARBA" id="ARBA00023237"/>
    </source>
</evidence>
<feature type="compositionally biased region" description="Pro residues" evidence="4">
    <location>
        <begin position="50"/>
        <end position="67"/>
    </location>
</feature>
<evidence type="ECO:0000256" key="2">
    <source>
        <dbReference type="ARBA" id="ARBA00022692"/>
    </source>
</evidence>
<feature type="region of interest" description="Disordered" evidence="4">
    <location>
        <begin position="28"/>
        <end position="73"/>
    </location>
</feature>
<dbReference type="Pfam" id="PF08479">
    <property type="entry name" value="POTRA_2"/>
    <property type="match status" value="1"/>
</dbReference>
<dbReference type="Gene3D" id="3.10.20.310">
    <property type="entry name" value="membrane protein fhac"/>
    <property type="match status" value="1"/>
</dbReference>
<reference evidence="7 8" key="1">
    <citation type="submission" date="2020-05" db="EMBL/GenBank/DDBJ databases">
        <title>Complete genome sequence of of a novel Thermoleptolyngbya strain isolated from hot springs of Ganzi, Sichuan China.</title>
        <authorList>
            <person name="Tang J."/>
            <person name="Daroch M."/>
            <person name="Li L."/>
            <person name="Waleron K."/>
            <person name="Waleron M."/>
            <person name="Waleron M."/>
        </authorList>
    </citation>
    <scope>NUCLEOTIDE SEQUENCE [LARGE SCALE GENOMIC DNA]</scope>
    <source>
        <strain evidence="7 8">PKUAC-SCTA183</strain>
    </source>
</reference>
<dbReference type="GO" id="GO:0098046">
    <property type="term" value="C:type V protein secretion system complex"/>
    <property type="evidence" value="ECO:0007669"/>
    <property type="project" value="TreeGrafter"/>
</dbReference>
<dbReference type="KEGG" id="theu:HPC62_14615"/>
<dbReference type="PANTHER" id="PTHR34597:SF3">
    <property type="entry name" value="OUTER MEMBRANE TRANSPORTER CDIB"/>
    <property type="match status" value="1"/>
</dbReference>
<evidence type="ECO:0000256" key="1">
    <source>
        <dbReference type="ARBA" id="ARBA00022452"/>
    </source>
</evidence>
<dbReference type="InterPro" id="IPR005565">
    <property type="entry name" value="Hemolysn_activator_HlyB_C"/>
</dbReference>
<evidence type="ECO:0000313" key="8">
    <source>
        <dbReference type="Proteomes" id="UP000505210"/>
    </source>
</evidence>
<keyword evidence="3" id="KW-0998">Cell outer membrane</keyword>
<dbReference type="AlphaFoldDB" id="A0A6M8BDT7"/>
<feature type="domain" description="Haemolysin activator HlyB C-terminal" evidence="5">
    <location>
        <begin position="223"/>
        <end position="531"/>
    </location>
</feature>